<accession>A0ABV0J5Q6</accession>
<dbReference type="InterPro" id="IPR001633">
    <property type="entry name" value="EAL_dom"/>
</dbReference>
<dbReference type="InterPro" id="IPR043128">
    <property type="entry name" value="Rev_trsase/Diguanyl_cyclase"/>
</dbReference>
<protein>
    <submittedName>
        <fullName evidence="5">EAL domain-containing protein</fullName>
    </submittedName>
</protein>
<dbReference type="Gene3D" id="3.30.70.270">
    <property type="match status" value="1"/>
</dbReference>
<dbReference type="PROSITE" id="PS50883">
    <property type="entry name" value="EAL"/>
    <property type="match status" value="1"/>
</dbReference>
<feature type="domain" description="EAL" evidence="3">
    <location>
        <begin position="315"/>
        <end position="569"/>
    </location>
</feature>
<dbReference type="InterPro" id="IPR011006">
    <property type="entry name" value="CheY-like_superfamily"/>
</dbReference>
<dbReference type="SMART" id="SM00267">
    <property type="entry name" value="GGDEF"/>
    <property type="match status" value="1"/>
</dbReference>
<dbReference type="Proteomes" id="UP001464891">
    <property type="component" value="Unassembled WGS sequence"/>
</dbReference>
<dbReference type="SUPFAM" id="SSF141868">
    <property type="entry name" value="EAL domain-like"/>
    <property type="match status" value="1"/>
</dbReference>
<dbReference type="SMART" id="SM00052">
    <property type="entry name" value="EAL"/>
    <property type="match status" value="1"/>
</dbReference>
<evidence type="ECO:0000259" key="3">
    <source>
        <dbReference type="PROSITE" id="PS50883"/>
    </source>
</evidence>
<dbReference type="PROSITE" id="PS50887">
    <property type="entry name" value="GGDEF"/>
    <property type="match status" value="1"/>
</dbReference>
<keyword evidence="1" id="KW-0597">Phosphoprotein</keyword>
<dbReference type="InterPro" id="IPR029787">
    <property type="entry name" value="Nucleotide_cyclase"/>
</dbReference>
<dbReference type="CDD" id="cd01949">
    <property type="entry name" value="GGDEF"/>
    <property type="match status" value="1"/>
</dbReference>
<feature type="domain" description="Response regulatory" evidence="2">
    <location>
        <begin position="3"/>
        <end position="119"/>
    </location>
</feature>
<feature type="modified residue" description="4-aspartylphosphate" evidence="1">
    <location>
        <position position="52"/>
    </location>
</feature>
<evidence type="ECO:0000313" key="6">
    <source>
        <dbReference type="Proteomes" id="UP001464891"/>
    </source>
</evidence>
<name>A0ABV0J5Q6_9CYAN</name>
<proteinExistence type="predicted"/>
<dbReference type="SUPFAM" id="SSF55073">
    <property type="entry name" value="Nucleotide cyclase"/>
    <property type="match status" value="1"/>
</dbReference>
<evidence type="ECO:0000259" key="2">
    <source>
        <dbReference type="PROSITE" id="PS50110"/>
    </source>
</evidence>
<keyword evidence="6" id="KW-1185">Reference proteome</keyword>
<dbReference type="Pfam" id="PF00990">
    <property type="entry name" value="GGDEF"/>
    <property type="match status" value="1"/>
</dbReference>
<organism evidence="5 6">
    <name type="scientific">Trichocoleus desertorum GB2-A4</name>
    <dbReference type="NCBI Taxonomy" id="2933944"/>
    <lineage>
        <taxon>Bacteria</taxon>
        <taxon>Bacillati</taxon>
        <taxon>Cyanobacteriota</taxon>
        <taxon>Cyanophyceae</taxon>
        <taxon>Leptolyngbyales</taxon>
        <taxon>Trichocoleusaceae</taxon>
        <taxon>Trichocoleus</taxon>
    </lineage>
</organism>
<dbReference type="Pfam" id="PF00072">
    <property type="entry name" value="Response_reg"/>
    <property type="match status" value="1"/>
</dbReference>
<dbReference type="SMART" id="SM00448">
    <property type="entry name" value="REC"/>
    <property type="match status" value="1"/>
</dbReference>
<dbReference type="InterPro" id="IPR001789">
    <property type="entry name" value="Sig_transdc_resp-reg_receiver"/>
</dbReference>
<dbReference type="InterPro" id="IPR052155">
    <property type="entry name" value="Biofilm_reg_signaling"/>
</dbReference>
<dbReference type="NCBIfam" id="TIGR00254">
    <property type="entry name" value="GGDEF"/>
    <property type="match status" value="1"/>
</dbReference>
<dbReference type="CDD" id="cd01948">
    <property type="entry name" value="EAL"/>
    <property type="match status" value="1"/>
</dbReference>
<dbReference type="Pfam" id="PF00563">
    <property type="entry name" value="EAL"/>
    <property type="match status" value="1"/>
</dbReference>
<dbReference type="PANTHER" id="PTHR44757:SF2">
    <property type="entry name" value="BIOFILM ARCHITECTURE MAINTENANCE PROTEIN MBAA"/>
    <property type="match status" value="1"/>
</dbReference>
<dbReference type="SUPFAM" id="SSF52172">
    <property type="entry name" value="CheY-like"/>
    <property type="match status" value="1"/>
</dbReference>
<dbReference type="PANTHER" id="PTHR44757">
    <property type="entry name" value="DIGUANYLATE CYCLASE DGCP"/>
    <property type="match status" value="1"/>
</dbReference>
<evidence type="ECO:0000256" key="1">
    <source>
        <dbReference type="PROSITE-ProRule" id="PRU00169"/>
    </source>
</evidence>
<reference evidence="5 6" key="1">
    <citation type="submission" date="2022-04" db="EMBL/GenBank/DDBJ databases">
        <title>Positive selection, recombination, and allopatry shape intraspecific diversity of widespread and dominant cyanobacteria.</title>
        <authorList>
            <person name="Wei J."/>
            <person name="Shu W."/>
            <person name="Hu C."/>
        </authorList>
    </citation>
    <scope>NUCLEOTIDE SEQUENCE [LARGE SCALE GENOMIC DNA]</scope>
    <source>
        <strain evidence="5 6">GB2-A4</strain>
    </source>
</reference>
<evidence type="ECO:0000313" key="5">
    <source>
        <dbReference type="EMBL" id="MEP0817106.1"/>
    </source>
</evidence>
<comment type="caution">
    <text evidence="5">The sequence shown here is derived from an EMBL/GenBank/DDBJ whole genome shotgun (WGS) entry which is preliminary data.</text>
</comment>
<dbReference type="InterPro" id="IPR000160">
    <property type="entry name" value="GGDEF_dom"/>
</dbReference>
<feature type="domain" description="GGDEF" evidence="4">
    <location>
        <begin position="174"/>
        <end position="306"/>
    </location>
</feature>
<gene>
    <name evidence="5" type="ORF">NC998_08345</name>
</gene>
<dbReference type="Gene3D" id="3.40.50.2300">
    <property type="match status" value="1"/>
</dbReference>
<dbReference type="RefSeq" id="WP_190439706.1">
    <property type="nucleotide sequence ID" value="NZ_JAMPKM010000003.1"/>
</dbReference>
<dbReference type="CDD" id="cd17574">
    <property type="entry name" value="REC_OmpR"/>
    <property type="match status" value="1"/>
</dbReference>
<sequence length="573" mass="63678">MKKILVIEDDLPVRENILELLEAEEFDVIGAENGAVGVQMARKHLPDLILCDVMMPELDGHGVLTTLRTDSATAAIPFIFLTAKADKTDFRQGMNLGADDYLTKPCTADELLGAIAARLQKQAAVTEQYTTALNQAQEQLNQLIRHDSLTGLPNRLALRERFTEILAQASQAGHLVTILLIHLNRFNRINDSMGYQVGDLLIQTMAERIVACLQPIDSVIRLNPEQFIVILSHSEQNQAAAVAQLVLDRLSIPFVLEGQEIFITTSIGITTRSDAADNVDLLIKQADAAMQTAQKQSGNHYEFYASGMTVGSLNQFLLEANLRHALERSEFQVYYQPKVSLVTGEIVGAEALIRWFSSSQGFVSPVEFIPLAEETGLIVPLDEWVMTTVCTQAKQWQLADLPPLQVAVNLSGLQFHQTDLTERVTQILQRTELEPQYLELELTESVIMQNTDATIKKLDQLKTLGIQIAIDDFGTGYSSLSYLKQFSFDTLKIDRCFVQNISCDSKNAAITTAMIQMAHDLDLKVIAEGVETNSELAFLQQQACDEMQGYFFSRPVPAPEFEQLLVTGKRLAD</sequence>
<evidence type="ECO:0000259" key="4">
    <source>
        <dbReference type="PROSITE" id="PS50887"/>
    </source>
</evidence>
<dbReference type="Gene3D" id="3.20.20.450">
    <property type="entry name" value="EAL domain"/>
    <property type="match status" value="1"/>
</dbReference>
<dbReference type="EMBL" id="JAMPKM010000003">
    <property type="protein sequence ID" value="MEP0817106.1"/>
    <property type="molecule type" value="Genomic_DNA"/>
</dbReference>
<dbReference type="PROSITE" id="PS50110">
    <property type="entry name" value="RESPONSE_REGULATORY"/>
    <property type="match status" value="1"/>
</dbReference>
<dbReference type="InterPro" id="IPR035919">
    <property type="entry name" value="EAL_sf"/>
</dbReference>